<proteinExistence type="predicted"/>
<dbReference type="RefSeq" id="WP_189091655.1">
    <property type="nucleotide sequence ID" value="NZ_BMQL01000021.1"/>
</dbReference>
<dbReference type="Proteomes" id="UP000603865">
    <property type="component" value="Unassembled WGS sequence"/>
</dbReference>
<gene>
    <name evidence="1" type="ORF">GCM10008957_33420</name>
</gene>
<comment type="caution">
    <text evidence="1">The sequence shown here is derived from an EMBL/GenBank/DDBJ whole genome shotgun (WGS) entry which is preliminary data.</text>
</comment>
<dbReference type="AlphaFoldDB" id="A0A918CDU7"/>
<protein>
    <submittedName>
        <fullName evidence="1">Uncharacterized protein</fullName>
    </submittedName>
</protein>
<dbReference type="EMBL" id="BMQL01000021">
    <property type="protein sequence ID" value="GGR17973.1"/>
    <property type="molecule type" value="Genomic_DNA"/>
</dbReference>
<organism evidence="1 2">
    <name type="scientific">Deinococcus ruber</name>
    <dbReference type="NCBI Taxonomy" id="1848197"/>
    <lineage>
        <taxon>Bacteria</taxon>
        <taxon>Thermotogati</taxon>
        <taxon>Deinococcota</taxon>
        <taxon>Deinococci</taxon>
        <taxon>Deinococcales</taxon>
        <taxon>Deinococcaceae</taxon>
        <taxon>Deinococcus</taxon>
    </lineage>
</organism>
<name>A0A918CDU7_9DEIO</name>
<reference evidence="1" key="1">
    <citation type="journal article" date="2014" name="Int. J. Syst. Evol. Microbiol.">
        <title>Complete genome sequence of Corynebacterium casei LMG S-19264T (=DSM 44701T), isolated from a smear-ripened cheese.</title>
        <authorList>
            <consortium name="US DOE Joint Genome Institute (JGI-PGF)"/>
            <person name="Walter F."/>
            <person name="Albersmeier A."/>
            <person name="Kalinowski J."/>
            <person name="Ruckert C."/>
        </authorList>
    </citation>
    <scope>NUCLEOTIDE SEQUENCE</scope>
    <source>
        <strain evidence="1">JCM 31311</strain>
    </source>
</reference>
<keyword evidence="2" id="KW-1185">Reference proteome</keyword>
<evidence type="ECO:0000313" key="1">
    <source>
        <dbReference type="EMBL" id="GGR17973.1"/>
    </source>
</evidence>
<reference evidence="1" key="2">
    <citation type="submission" date="2020-09" db="EMBL/GenBank/DDBJ databases">
        <authorList>
            <person name="Sun Q."/>
            <person name="Ohkuma M."/>
        </authorList>
    </citation>
    <scope>NUCLEOTIDE SEQUENCE</scope>
    <source>
        <strain evidence="1">JCM 31311</strain>
    </source>
</reference>
<accession>A0A918CDU7</accession>
<evidence type="ECO:0000313" key="2">
    <source>
        <dbReference type="Proteomes" id="UP000603865"/>
    </source>
</evidence>
<sequence>MDAAKRLKTALKKHFGVKGDHLVIVPAGEGVIARVGQLHFRCPPLGDGPLEVWNGQHWRDVRNLRELGFALSETAGLSEPPELRTSGPS</sequence>